<comment type="caution">
    <text evidence="3">The sequence shown here is derived from an EMBL/GenBank/DDBJ whole genome shotgun (WGS) entry which is preliminary data.</text>
</comment>
<feature type="active site" description="Proton donor" evidence="2">
    <location>
        <position position="243"/>
    </location>
</feature>
<reference evidence="3 4" key="1">
    <citation type="submission" date="2017-08" db="EMBL/GenBank/DDBJ databases">
        <title>Aliifodinibius alkalisoli sp. nov., isolated from saline alkaline soil.</title>
        <authorList>
            <person name="Liu D."/>
            <person name="Zhang G."/>
        </authorList>
    </citation>
    <scope>NUCLEOTIDE SEQUENCE [LARGE SCALE GENOMIC DNA]</scope>
    <source>
        <strain evidence="3 4">WN023</strain>
    </source>
</reference>
<keyword evidence="2" id="KW-0028">Amino-acid biosynthesis</keyword>
<proteinExistence type="inferred from homology"/>
<dbReference type="Gene3D" id="3.40.50.10470">
    <property type="entry name" value="Translation initiation factor eif-2b, domain 2"/>
    <property type="match status" value="1"/>
</dbReference>
<keyword evidence="2" id="KW-0486">Methionine biosynthesis</keyword>
<feature type="binding site" evidence="2">
    <location>
        <begin position="52"/>
        <end position="54"/>
    </location>
    <ligand>
        <name>substrate</name>
    </ligand>
</feature>
<dbReference type="RefSeq" id="WP_095606835.1">
    <property type="nucleotide sequence ID" value="NZ_NSKE01000007.1"/>
</dbReference>
<dbReference type="InterPro" id="IPR042529">
    <property type="entry name" value="IF_2B-like_C"/>
</dbReference>
<dbReference type="FunFam" id="1.20.120.420:FF:000003">
    <property type="entry name" value="Methylthioribose-1-phosphate isomerase"/>
    <property type="match status" value="1"/>
</dbReference>
<dbReference type="PANTHER" id="PTHR43475">
    <property type="entry name" value="METHYLTHIORIBOSE-1-PHOSPHATE ISOMERASE"/>
    <property type="match status" value="1"/>
</dbReference>
<sequence length="352" mass="39491">MSNNIDTAIQSIEWREDHVRILDQTYLPRREVYSEIRDVGRMWEAIKKLRIRGAPAIGIAAAYGLYLGIKDLPENSFESFIVEVDRIAEYLEGARPTAVNLKWATDRIKSTIHAHKDKDISEIKEIVLQTAKTIHDEDKRTCKKIGENGVELIPKEAQVLTHCNTGSLATGQYGTALSVILHAYEQGKKTFVWVDETRPLLQGSRLTAWELMNAEVPMKIITDSSAGLLMRRGEVDLVIVGADRIAANGDFANKIGTYPLAVLARENEIPFYVAAPLSTIDMEIETGNEIPLEEREQDEVLNYSDAQIAPKKAEAYNPAFDITPNKYISGIVTEEGIIEPPFEKSFKNIFED</sequence>
<feature type="binding site" evidence="2">
    <location>
        <position position="95"/>
    </location>
    <ligand>
        <name>substrate</name>
    </ligand>
</feature>
<dbReference type="InterPro" id="IPR000649">
    <property type="entry name" value="IF-2B-related"/>
</dbReference>
<dbReference type="EMBL" id="NSKE01000007">
    <property type="protein sequence ID" value="PAU93644.1"/>
    <property type="molecule type" value="Genomic_DNA"/>
</dbReference>
<organism evidence="3 4">
    <name type="scientific">Fodinibius salipaludis</name>
    <dbReference type="NCBI Taxonomy" id="2032627"/>
    <lineage>
        <taxon>Bacteria</taxon>
        <taxon>Pseudomonadati</taxon>
        <taxon>Balneolota</taxon>
        <taxon>Balneolia</taxon>
        <taxon>Balneolales</taxon>
        <taxon>Balneolaceae</taxon>
        <taxon>Fodinibius</taxon>
    </lineage>
</organism>
<comment type="similarity">
    <text evidence="2">Belongs to the EIF-2B alpha/beta/delta subunits family. MtnA subfamily.</text>
</comment>
<dbReference type="InterPro" id="IPR005251">
    <property type="entry name" value="IF-M1Pi"/>
</dbReference>
<feature type="site" description="Transition state stabilizer" evidence="2">
    <location>
        <position position="163"/>
    </location>
</feature>
<evidence type="ECO:0000256" key="1">
    <source>
        <dbReference type="ARBA" id="ARBA00023235"/>
    </source>
</evidence>
<evidence type="ECO:0000313" key="3">
    <source>
        <dbReference type="EMBL" id="PAU93644.1"/>
    </source>
</evidence>
<evidence type="ECO:0000256" key="2">
    <source>
        <dbReference type="HAMAP-Rule" id="MF_01678"/>
    </source>
</evidence>
<dbReference type="PANTHER" id="PTHR43475:SF1">
    <property type="entry name" value="METHYLTHIORIBOSE-1-PHOSPHATE ISOMERASE"/>
    <property type="match status" value="1"/>
</dbReference>
<dbReference type="Gene3D" id="1.20.120.420">
    <property type="entry name" value="translation initiation factor eif-2b, domain 1"/>
    <property type="match status" value="1"/>
</dbReference>
<dbReference type="FunFam" id="3.40.50.10470:FF:000006">
    <property type="entry name" value="Methylthioribose-1-phosphate isomerase"/>
    <property type="match status" value="1"/>
</dbReference>
<accession>A0A2A2G9F9</accession>
<dbReference type="AlphaFoldDB" id="A0A2A2G9F9"/>
<name>A0A2A2G9F9_9BACT</name>
<dbReference type="HAMAP" id="MF_01678">
    <property type="entry name" value="Salvage_MtnA"/>
    <property type="match status" value="1"/>
</dbReference>
<dbReference type="GO" id="GO:0019509">
    <property type="term" value="P:L-methionine salvage from methylthioadenosine"/>
    <property type="evidence" value="ECO:0007669"/>
    <property type="project" value="UniProtKB-UniRule"/>
</dbReference>
<dbReference type="InterPro" id="IPR011559">
    <property type="entry name" value="Initiation_fac_2B_a/b/d"/>
</dbReference>
<keyword evidence="1 2" id="KW-0413">Isomerase</keyword>
<comment type="function">
    <text evidence="2">Catalyzes the interconversion of methylthioribose-1-phosphate (MTR-1-P) into methylthioribulose-1-phosphate (MTRu-1-P).</text>
</comment>
<dbReference type="NCBIfam" id="TIGR00524">
    <property type="entry name" value="eIF-2B_rel"/>
    <property type="match status" value="1"/>
</dbReference>
<dbReference type="UniPathway" id="UPA00904">
    <property type="reaction ID" value="UER00874"/>
</dbReference>
<dbReference type="EC" id="5.3.1.23" evidence="2"/>
<dbReference type="Pfam" id="PF01008">
    <property type="entry name" value="IF-2B"/>
    <property type="match status" value="1"/>
</dbReference>
<dbReference type="Proteomes" id="UP000218831">
    <property type="component" value="Unassembled WGS sequence"/>
</dbReference>
<dbReference type="GO" id="GO:0046523">
    <property type="term" value="F:S-methyl-5-thioribose-1-phosphate isomerase activity"/>
    <property type="evidence" value="ECO:0007669"/>
    <property type="project" value="UniProtKB-UniRule"/>
</dbReference>
<keyword evidence="4" id="KW-1185">Reference proteome</keyword>
<comment type="pathway">
    <text evidence="2">Amino-acid biosynthesis; L-methionine biosynthesis via salvage pathway; L-methionine from S-methyl-5-thio-alpha-D-ribose 1-phosphate: step 1/6.</text>
</comment>
<feature type="binding site" evidence="2">
    <location>
        <begin position="253"/>
        <end position="254"/>
    </location>
    <ligand>
        <name>substrate</name>
    </ligand>
</feature>
<dbReference type="InterPro" id="IPR027363">
    <property type="entry name" value="M1Pi_N"/>
</dbReference>
<feature type="binding site" evidence="2">
    <location>
        <position position="202"/>
    </location>
    <ligand>
        <name>substrate</name>
    </ligand>
</feature>
<evidence type="ECO:0000313" key="4">
    <source>
        <dbReference type="Proteomes" id="UP000218831"/>
    </source>
</evidence>
<dbReference type="SUPFAM" id="SSF100950">
    <property type="entry name" value="NagB/RpiA/CoA transferase-like"/>
    <property type="match status" value="1"/>
</dbReference>
<dbReference type="NCBIfam" id="NF004326">
    <property type="entry name" value="PRK05720.1"/>
    <property type="match status" value="1"/>
</dbReference>
<gene>
    <name evidence="2 3" type="primary">mtnA</name>
    <name evidence="3" type="ORF">CK503_10845</name>
</gene>
<dbReference type="OrthoDB" id="9803436at2"/>
<comment type="catalytic activity">
    <reaction evidence="2">
        <text>5-(methylsulfanyl)-alpha-D-ribose 1-phosphate = 5-(methylsulfanyl)-D-ribulose 1-phosphate</text>
        <dbReference type="Rhea" id="RHEA:19989"/>
        <dbReference type="ChEBI" id="CHEBI:58533"/>
        <dbReference type="ChEBI" id="CHEBI:58548"/>
        <dbReference type="EC" id="5.3.1.23"/>
    </reaction>
</comment>
<dbReference type="InterPro" id="IPR037171">
    <property type="entry name" value="NagB/RpiA_transferase-like"/>
</dbReference>
<protein>
    <recommendedName>
        <fullName evidence="2">Methylthioribose-1-phosphate isomerase</fullName>
        <shortName evidence="2">M1Pi</shortName>
        <shortName evidence="2">MTR-1-P isomerase</shortName>
        <ecNumber evidence="2">5.3.1.23</ecNumber>
    </recommendedName>
    <alternativeName>
        <fullName evidence="2">S-methyl-5-thioribose-1-phosphate isomerase</fullName>
    </alternativeName>
</protein>
<dbReference type="NCBIfam" id="TIGR00512">
    <property type="entry name" value="salvage_mtnA"/>
    <property type="match status" value="1"/>
</dbReference>